<evidence type="ECO:0000313" key="11">
    <source>
        <dbReference type="Proteomes" id="UP001189624"/>
    </source>
</evidence>
<keyword evidence="6" id="KW-1015">Disulfide bond</keyword>
<dbReference type="PANTHER" id="PTHR47974">
    <property type="entry name" value="OS07G0415500 PROTEIN"/>
    <property type="match status" value="1"/>
</dbReference>
<sequence>MFNCTFISAPVSYFDVHQFNKYTQTVTCIDYGYGFVNHTLSSCIVVVFATFIIFIIIENGVLPLSGKSRRYSHLTKCDISAGFLAIGQNAYSFAIWFTEPHFHSPNTVTWMANRNLPVSGKRSKLSLTRHGNIVLVDAAFNTAWSSNTDSLDPVELHLKDDGNLVLRGQLQGTVLWQSFYFPTDTLVPGQPLTRYTQLVSSRSHTNHSSICFYKMFFDDDNILRLVYDGPDVSSNYWPSPWRVSWDVGRTLFNSSRIAVLNSFGVFYSSDNFTSVTSDYGTVLQRRLKLDSDGNVRVYSRNRVLEKWQVSWQAITDGCLIHGVCGANSTCGYESKSGRNC</sequence>
<keyword evidence="3" id="KW-0732">Signal</keyword>
<evidence type="ECO:0000256" key="6">
    <source>
        <dbReference type="ARBA" id="ARBA00023157"/>
    </source>
</evidence>
<dbReference type="EMBL" id="OY731398">
    <property type="protein sequence ID" value="CAJ1796807.1"/>
    <property type="molecule type" value="Genomic_DNA"/>
</dbReference>
<keyword evidence="11" id="KW-1185">Reference proteome</keyword>
<dbReference type="GO" id="GO:0048544">
    <property type="term" value="P:recognition of pollen"/>
    <property type="evidence" value="ECO:0007669"/>
    <property type="project" value="InterPro"/>
</dbReference>
<organism evidence="10 11">
    <name type="scientific">Sphenostylis stenocarpa</name>
    <dbReference type="NCBI Taxonomy" id="92480"/>
    <lineage>
        <taxon>Eukaryota</taxon>
        <taxon>Viridiplantae</taxon>
        <taxon>Streptophyta</taxon>
        <taxon>Embryophyta</taxon>
        <taxon>Tracheophyta</taxon>
        <taxon>Spermatophyta</taxon>
        <taxon>Magnoliopsida</taxon>
        <taxon>eudicotyledons</taxon>
        <taxon>Gunneridae</taxon>
        <taxon>Pentapetalae</taxon>
        <taxon>rosids</taxon>
        <taxon>fabids</taxon>
        <taxon>Fabales</taxon>
        <taxon>Fabaceae</taxon>
        <taxon>Papilionoideae</taxon>
        <taxon>50 kb inversion clade</taxon>
        <taxon>NPAAA clade</taxon>
        <taxon>indigoferoid/millettioid clade</taxon>
        <taxon>Phaseoleae</taxon>
        <taxon>Sphenostylis</taxon>
    </lineage>
</organism>
<feature type="transmembrane region" description="Helical" evidence="8">
    <location>
        <begin position="39"/>
        <end position="62"/>
    </location>
</feature>
<keyword evidence="5 8" id="KW-0472">Membrane</keyword>
<evidence type="ECO:0000256" key="3">
    <source>
        <dbReference type="ARBA" id="ARBA00022729"/>
    </source>
</evidence>
<keyword evidence="4 8" id="KW-1133">Transmembrane helix</keyword>
<dbReference type="InterPro" id="IPR001480">
    <property type="entry name" value="Bulb-type_lectin_dom"/>
</dbReference>
<dbReference type="PROSITE" id="PS50927">
    <property type="entry name" value="BULB_LECTIN"/>
    <property type="match status" value="1"/>
</dbReference>
<evidence type="ECO:0000256" key="4">
    <source>
        <dbReference type="ARBA" id="ARBA00022989"/>
    </source>
</evidence>
<dbReference type="AlphaFoldDB" id="A0AA86RZ17"/>
<accession>A0AA86RZ17</accession>
<evidence type="ECO:0000256" key="8">
    <source>
        <dbReference type="SAM" id="Phobius"/>
    </source>
</evidence>
<evidence type="ECO:0000256" key="5">
    <source>
        <dbReference type="ARBA" id="ARBA00023136"/>
    </source>
</evidence>
<feature type="domain" description="Bulb-type lectin" evidence="9">
    <location>
        <begin position="59"/>
        <end position="179"/>
    </location>
</feature>
<keyword evidence="7" id="KW-0325">Glycoprotein</keyword>
<dbReference type="Gene3D" id="2.90.10.10">
    <property type="entry name" value="Bulb-type lectin domain"/>
    <property type="match status" value="1"/>
</dbReference>
<protein>
    <recommendedName>
        <fullName evidence="9">Bulb-type lectin domain-containing protein</fullName>
    </recommendedName>
</protein>
<evidence type="ECO:0000259" key="9">
    <source>
        <dbReference type="PROSITE" id="PS50927"/>
    </source>
</evidence>
<comment type="subcellular location">
    <subcellularLocation>
        <location evidence="1">Membrane</location>
        <topology evidence="1">Single-pass membrane protein</topology>
    </subcellularLocation>
</comment>
<dbReference type="PANTHER" id="PTHR47974:SF3">
    <property type="entry name" value="RECEPTOR-LIKE SERINE_THREONINE-PROTEIN KINASE"/>
    <property type="match status" value="1"/>
</dbReference>
<evidence type="ECO:0000256" key="7">
    <source>
        <dbReference type="ARBA" id="ARBA00023180"/>
    </source>
</evidence>
<evidence type="ECO:0000256" key="2">
    <source>
        <dbReference type="ARBA" id="ARBA00022692"/>
    </source>
</evidence>
<dbReference type="Pfam" id="PF00954">
    <property type="entry name" value="S_locus_glycop"/>
    <property type="match status" value="1"/>
</dbReference>
<evidence type="ECO:0000256" key="1">
    <source>
        <dbReference type="ARBA" id="ARBA00004167"/>
    </source>
</evidence>
<dbReference type="InterPro" id="IPR000858">
    <property type="entry name" value="S_locus_glycoprot_dom"/>
</dbReference>
<dbReference type="InterPro" id="IPR036426">
    <property type="entry name" value="Bulb-type_lectin_dom_sf"/>
</dbReference>
<name>A0AA86RZ17_9FABA</name>
<dbReference type="Proteomes" id="UP001189624">
    <property type="component" value="Chromosome 1"/>
</dbReference>
<dbReference type="GO" id="GO:0016020">
    <property type="term" value="C:membrane"/>
    <property type="evidence" value="ECO:0007669"/>
    <property type="project" value="UniProtKB-SubCell"/>
</dbReference>
<dbReference type="Pfam" id="PF01453">
    <property type="entry name" value="B_lectin"/>
    <property type="match status" value="1"/>
</dbReference>
<dbReference type="SMART" id="SM00108">
    <property type="entry name" value="B_lectin"/>
    <property type="match status" value="1"/>
</dbReference>
<evidence type="ECO:0000313" key="10">
    <source>
        <dbReference type="EMBL" id="CAJ1796807.1"/>
    </source>
</evidence>
<proteinExistence type="predicted"/>
<gene>
    <name evidence="10" type="ORF">AYBTSS11_LOCUS526</name>
</gene>
<reference evidence="10" key="1">
    <citation type="submission" date="2023-10" db="EMBL/GenBank/DDBJ databases">
        <authorList>
            <person name="Domelevo Entfellner J.-B."/>
        </authorList>
    </citation>
    <scope>NUCLEOTIDE SEQUENCE</scope>
</reference>
<dbReference type="SUPFAM" id="SSF51110">
    <property type="entry name" value="alpha-D-mannose-specific plant lectins"/>
    <property type="match status" value="1"/>
</dbReference>
<keyword evidence="2 8" id="KW-0812">Transmembrane</keyword>
<dbReference type="Gramene" id="rna-AYBTSS11_LOCUS526">
    <property type="protein sequence ID" value="CAJ1796807.1"/>
    <property type="gene ID" value="gene-AYBTSS11_LOCUS526"/>
</dbReference>